<evidence type="ECO:0000313" key="4">
    <source>
        <dbReference type="Proteomes" id="UP000321224"/>
    </source>
</evidence>
<evidence type="ECO:0000313" key="1">
    <source>
        <dbReference type="EMBL" id="GEL75173.1"/>
    </source>
</evidence>
<comment type="caution">
    <text evidence="1">The sequence shown here is derived from an EMBL/GenBank/DDBJ whole genome shotgun (WGS) entry which is preliminary data.</text>
</comment>
<dbReference type="Proteomes" id="UP000321224">
    <property type="component" value="Unassembled WGS sequence"/>
</dbReference>
<dbReference type="AlphaFoldDB" id="A0A511HNK4"/>
<evidence type="ECO:0000313" key="2">
    <source>
        <dbReference type="EMBL" id="SDD64471.1"/>
    </source>
</evidence>
<reference evidence="1 4" key="2">
    <citation type="submission" date="2019-07" db="EMBL/GenBank/DDBJ databases">
        <title>Whole genome shotgun sequence of Myxococcus virescens NBRC 100334.</title>
        <authorList>
            <person name="Hosoyama A."/>
            <person name="Uohara A."/>
            <person name="Ohji S."/>
            <person name="Ichikawa N."/>
        </authorList>
    </citation>
    <scope>NUCLEOTIDE SEQUENCE [LARGE SCALE GENOMIC DNA]</scope>
    <source>
        <strain evidence="1 4">NBRC 100334</strain>
    </source>
</reference>
<sequence>MSCRLSLTCASKRTATGWRVSIRAEGLPDVTADATTSGEARTAAFADLQRLADEREALGQPLNLDDYAVHMEFDPEEVCQ</sequence>
<evidence type="ECO:0000313" key="3">
    <source>
        <dbReference type="Proteomes" id="UP000198717"/>
    </source>
</evidence>
<dbReference type="EMBL" id="FNAJ01000002">
    <property type="protein sequence ID" value="SDD64471.1"/>
    <property type="molecule type" value="Genomic_DNA"/>
</dbReference>
<dbReference type="Proteomes" id="UP000198717">
    <property type="component" value="Unassembled WGS sequence"/>
</dbReference>
<accession>A0A511HNK4</accession>
<organism evidence="1 4">
    <name type="scientific">Myxococcus virescens</name>
    <dbReference type="NCBI Taxonomy" id="83456"/>
    <lineage>
        <taxon>Bacteria</taxon>
        <taxon>Pseudomonadati</taxon>
        <taxon>Myxococcota</taxon>
        <taxon>Myxococcia</taxon>
        <taxon>Myxococcales</taxon>
        <taxon>Cystobacterineae</taxon>
        <taxon>Myxococcaceae</taxon>
        <taxon>Myxococcus</taxon>
    </lineage>
</organism>
<protein>
    <submittedName>
        <fullName evidence="1">Uncharacterized protein</fullName>
    </submittedName>
</protein>
<dbReference type="EMBL" id="BJVY01000063">
    <property type="protein sequence ID" value="GEL75173.1"/>
    <property type="molecule type" value="Genomic_DNA"/>
</dbReference>
<proteinExistence type="predicted"/>
<gene>
    <name evidence="1" type="ORF">MVI01_69570</name>
    <name evidence="2" type="ORF">SAMN04488504_10298</name>
</gene>
<name>A0A511HNK4_9BACT</name>
<reference evidence="2 3" key="1">
    <citation type="submission" date="2016-10" db="EMBL/GenBank/DDBJ databases">
        <authorList>
            <person name="Varghese N."/>
            <person name="Submissions S."/>
        </authorList>
    </citation>
    <scope>NUCLEOTIDE SEQUENCE [LARGE SCALE GENOMIC DNA]</scope>
    <source>
        <strain evidence="2 3">DSM 2260</strain>
    </source>
</reference>
<keyword evidence="3" id="KW-1185">Reference proteome</keyword>